<evidence type="ECO:0000256" key="4">
    <source>
        <dbReference type="ARBA" id="ARBA00023163"/>
    </source>
</evidence>
<feature type="region of interest" description="Disordered" evidence="6">
    <location>
        <begin position="1"/>
        <end position="61"/>
    </location>
</feature>
<evidence type="ECO:0000256" key="3">
    <source>
        <dbReference type="ARBA" id="ARBA00023015"/>
    </source>
</evidence>
<dbReference type="InterPro" id="IPR053820">
    <property type="entry name" value="MSL3_chromo-like"/>
</dbReference>
<dbReference type="Gene3D" id="1.10.274.30">
    <property type="entry name" value="MRG domain"/>
    <property type="match status" value="1"/>
</dbReference>
<evidence type="ECO:0000259" key="8">
    <source>
        <dbReference type="Pfam" id="PF22732"/>
    </source>
</evidence>
<dbReference type="InterPro" id="IPR038217">
    <property type="entry name" value="MRG_C_sf"/>
</dbReference>
<dbReference type="InterPro" id="IPR016197">
    <property type="entry name" value="Chromo-like_dom_sf"/>
</dbReference>
<gene>
    <name evidence="9" type="ORF">L1049_026770</name>
</gene>
<dbReference type="GO" id="GO:0005634">
    <property type="term" value="C:nucleus"/>
    <property type="evidence" value="ECO:0007669"/>
    <property type="project" value="UniProtKB-SubCell"/>
</dbReference>
<dbReference type="InterPro" id="IPR008676">
    <property type="entry name" value="MRG"/>
</dbReference>
<dbReference type="Pfam" id="PF05712">
    <property type="entry name" value="MRG"/>
    <property type="match status" value="1"/>
</dbReference>
<feature type="domain" description="MRG" evidence="7">
    <location>
        <begin position="154"/>
        <end position="323"/>
    </location>
</feature>
<keyword evidence="10" id="KW-1185">Reference proteome</keyword>
<dbReference type="AlphaFoldDB" id="A0AAP0NFE1"/>
<dbReference type="Pfam" id="PF22732">
    <property type="entry name" value="MSL3_chromo-like"/>
    <property type="match status" value="1"/>
</dbReference>
<dbReference type="SUPFAM" id="SSF54160">
    <property type="entry name" value="Chromo domain-like"/>
    <property type="match status" value="1"/>
</dbReference>
<protein>
    <submittedName>
        <fullName evidence="9">Uncharacterized protein</fullName>
    </submittedName>
</protein>
<dbReference type="InterPro" id="IPR026541">
    <property type="entry name" value="MRG_dom"/>
</dbReference>
<organism evidence="9 10">
    <name type="scientific">Liquidambar formosana</name>
    <name type="common">Formosan gum</name>
    <dbReference type="NCBI Taxonomy" id="63359"/>
    <lineage>
        <taxon>Eukaryota</taxon>
        <taxon>Viridiplantae</taxon>
        <taxon>Streptophyta</taxon>
        <taxon>Embryophyta</taxon>
        <taxon>Tracheophyta</taxon>
        <taxon>Spermatophyta</taxon>
        <taxon>Magnoliopsida</taxon>
        <taxon>eudicotyledons</taxon>
        <taxon>Gunneridae</taxon>
        <taxon>Pentapetalae</taxon>
        <taxon>Saxifragales</taxon>
        <taxon>Altingiaceae</taxon>
        <taxon>Liquidambar</taxon>
    </lineage>
</organism>
<evidence type="ECO:0000256" key="1">
    <source>
        <dbReference type="ARBA" id="ARBA00004123"/>
    </source>
</evidence>
<feature type="compositionally biased region" description="Low complexity" evidence="6">
    <location>
        <begin position="36"/>
        <end position="46"/>
    </location>
</feature>
<accession>A0AAP0NFE1</accession>
<evidence type="ECO:0000313" key="10">
    <source>
        <dbReference type="Proteomes" id="UP001415857"/>
    </source>
</evidence>
<feature type="domain" description="MSL3 chromodomain-like" evidence="8">
    <location>
        <begin position="60"/>
        <end position="126"/>
    </location>
</feature>
<feature type="compositionally biased region" description="Acidic residues" evidence="6">
    <location>
        <begin position="24"/>
        <end position="35"/>
    </location>
</feature>
<dbReference type="FunFam" id="1.10.274.30:FF:000005">
    <property type="entry name" value="Chromatin modification-related protein EAF3"/>
    <property type="match status" value="1"/>
</dbReference>
<dbReference type="PROSITE" id="PS51640">
    <property type="entry name" value="MRG"/>
    <property type="match status" value="1"/>
</dbReference>
<dbReference type="GO" id="GO:1990841">
    <property type="term" value="F:promoter-specific chromatin binding"/>
    <property type="evidence" value="ECO:0007669"/>
    <property type="project" value="UniProtKB-ARBA"/>
</dbReference>
<keyword evidence="2" id="KW-0156">Chromatin regulator</keyword>
<evidence type="ECO:0000256" key="6">
    <source>
        <dbReference type="SAM" id="MobiDB-lite"/>
    </source>
</evidence>
<evidence type="ECO:0000256" key="5">
    <source>
        <dbReference type="ARBA" id="ARBA00023242"/>
    </source>
</evidence>
<keyword evidence="4" id="KW-0804">Transcription</keyword>
<reference evidence="9 10" key="1">
    <citation type="journal article" date="2024" name="Plant J.">
        <title>Genome sequences and population genomics reveal climatic adaptation and genomic divergence between two closely related sweetgum species.</title>
        <authorList>
            <person name="Xu W.Q."/>
            <person name="Ren C.Q."/>
            <person name="Zhang X.Y."/>
            <person name="Comes H.P."/>
            <person name="Liu X.H."/>
            <person name="Li Y.G."/>
            <person name="Kettle C.J."/>
            <person name="Jalonen R."/>
            <person name="Gaisberger H."/>
            <person name="Ma Y.Z."/>
            <person name="Qiu Y.X."/>
        </authorList>
    </citation>
    <scope>NUCLEOTIDE SEQUENCE [LARGE SCALE GENOMIC DNA]</scope>
    <source>
        <strain evidence="9">Hangzhou</strain>
    </source>
</reference>
<keyword evidence="3" id="KW-0805">Transcription regulation</keyword>
<dbReference type="PIRSF" id="PIRSF038133">
    <property type="entry name" value="HAT_Nua4_EAF3/MRG15"/>
    <property type="match status" value="1"/>
</dbReference>
<comment type="subcellular location">
    <subcellularLocation>
        <location evidence="1">Nucleus</location>
    </subcellularLocation>
</comment>
<feature type="region of interest" description="Disordered" evidence="6">
    <location>
        <begin position="137"/>
        <end position="158"/>
    </location>
</feature>
<dbReference type="GO" id="GO:0006355">
    <property type="term" value="P:regulation of DNA-templated transcription"/>
    <property type="evidence" value="ECO:0007669"/>
    <property type="project" value="InterPro"/>
</dbReference>
<dbReference type="PANTHER" id="PTHR10880">
    <property type="entry name" value="MORTALITY FACTOR 4-LIKE PROTEIN"/>
    <property type="match status" value="1"/>
</dbReference>
<dbReference type="GO" id="GO:0006325">
    <property type="term" value="P:chromatin organization"/>
    <property type="evidence" value="ECO:0007669"/>
    <property type="project" value="UniProtKB-KW"/>
</dbReference>
<dbReference type="Proteomes" id="UP001415857">
    <property type="component" value="Unassembled WGS sequence"/>
</dbReference>
<keyword evidence="5" id="KW-0539">Nucleus</keyword>
<evidence type="ECO:0000313" key="9">
    <source>
        <dbReference type="EMBL" id="KAK9271181.1"/>
    </source>
</evidence>
<feature type="compositionally biased region" description="Basic and acidic residues" evidence="6">
    <location>
        <begin position="48"/>
        <end position="61"/>
    </location>
</feature>
<proteinExistence type="predicted"/>
<sequence>MGSSKTEVSDDSATETDETKTDTDTDTDTDADADADANANGDAGDNADVEHPPPSDSSKYSEGEKVLAFHNSQIYPAKVNKIDFRMREWRYLVHYLGWNKNWDEWVGMDRLMKFTEENIQKQEALYKKLGIDKNTKPVRASQIKPRNSTVARSKKRKNDYVSKEDTARLEKLVNIQIPPTLKKQLVDDFEFITHLGKLVKLPRNPNVDDILNNYLDYRIKKDGMIADSIGEILKGLRSYFDKALPVMLLYKSERQQYQEAIADQVSPSTVYGAEHLLRLFVKLPELLFHAKIEEETLTELQPKLLDFLKFLQKNQNTFFLSTYHLPETSTKEQDD</sequence>
<dbReference type="GO" id="GO:0000123">
    <property type="term" value="C:histone acetyltransferase complex"/>
    <property type="evidence" value="ECO:0007669"/>
    <property type="project" value="TreeGrafter"/>
</dbReference>
<evidence type="ECO:0000256" key="2">
    <source>
        <dbReference type="ARBA" id="ARBA00022853"/>
    </source>
</evidence>
<evidence type="ECO:0000259" key="7">
    <source>
        <dbReference type="Pfam" id="PF05712"/>
    </source>
</evidence>
<name>A0AAP0NFE1_LIQFO</name>
<comment type="caution">
    <text evidence="9">The sequence shown here is derived from an EMBL/GenBank/DDBJ whole genome shotgun (WGS) entry which is preliminary data.</text>
</comment>
<dbReference type="EMBL" id="JBBPBK010000014">
    <property type="protein sequence ID" value="KAK9271181.1"/>
    <property type="molecule type" value="Genomic_DNA"/>
</dbReference>
<dbReference type="PANTHER" id="PTHR10880:SF44">
    <property type="entry name" value="PROTEIN MRG2"/>
    <property type="match status" value="1"/>
</dbReference>
<dbReference type="GO" id="GO:0048586">
    <property type="term" value="P:regulation of long-day photoperiodism, flowering"/>
    <property type="evidence" value="ECO:0007669"/>
    <property type="project" value="UniProtKB-ARBA"/>
</dbReference>
<dbReference type="Gene3D" id="2.30.30.140">
    <property type="match status" value="1"/>
</dbReference>